<reference evidence="2" key="1">
    <citation type="journal article" date="2022" name="Int. J. Mol. Sci.">
        <title>Draft Genome of Tanacetum Coccineum: Genomic Comparison of Closely Related Tanacetum-Family Plants.</title>
        <authorList>
            <person name="Yamashiro T."/>
            <person name="Shiraishi A."/>
            <person name="Nakayama K."/>
            <person name="Satake H."/>
        </authorList>
    </citation>
    <scope>NUCLEOTIDE SEQUENCE</scope>
</reference>
<name>A0ABQ5I180_9ASTR</name>
<dbReference type="CDD" id="cd00303">
    <property type="entry name" value="retropepsin_like"/>
    <property type="match status" value="1"/>
</dbReference>
<evidence type="ECO:0000313" key="3">
    <source>
        <dbReference type="Proteomes" id="UP001151760"/>
    </source>
</evidence>
<feature type="region of interest" description="Disordered" evidence="1">
    <location>
        <begin position="95"/>
        <end position="114"/>
    </location>
</feature>
<dbReference type="PANTHER" id="PTHR33067:SF9">
    <property type="entry name" value="RNA-DIRECTED DNA POLYMERASE"/>
    <property type="match status" value="1"/>
</dbReference>
<dbReference type="Gene3D" id="2.40.70.10">
    <property type="entry name" value="Acid Proteases"/>
    <property type="match status" value="1"/>
</dbReference>
<evidence type="ECO:0000313" key="2">
    <source>
        <dbReference type="EMBL" id="GJT93857.1"/>
    </source>
</evidence>
<feature type="compositionally biased region" description="Low complexity" evidence="1">
    <location>
        <begin position="401"/>
        <end position="422"/>
    </location>
</feature>
<feature type="region of interest" description="Disordered" evidence="1">
    <location>
        <begin position="340"/>
        <end position="370"/>
    </location>
</feature>
<dbReference type="InterPro" id="IPR021109">
    <property type="entry name" value="Peptidase_aspartic_dom_sf"/>
</dbReference>
<feature type="region of interest" description="Disordered" evidence="1">
    <location>
        <begin position="401"/>
        <end position="427"/>
    </location>
</feature>
<protein>
    <submittedName>
        <fullName evidence="2">Retrovirus-related pol polyprotein from transposon TNT 1-94</fullName>
    </submittedName>
</protein>
<gene>
    <name evidence="2" type="ORF">Tco_1082702</name>
</gene>
<dbReference type="PANTHER" id="PTHR33067">
    <property type="entry name" value="RNA-DIRECTED DNA POLYMERASE-RELATED"/>
    <property type="match status" value="1"/>
</dbReference>
<dbReference type="EMBL" id="BQNB010020242">
    <property type="protein sequence ID" value="GJT93857.1"/>
    <property type="molecule type" value="Genomic_DNA"/>
</dbReference>
<comment type="caution">
    <text evidence="2">The sequence shown here is derived from an EMBL/GenBank/DDBJ whole genome shotgun (WGS) entry which is preliminary data.</text>
</comment>
<reference evidence="2" key="2">
    <citation type="submission" date="2022-01" db="EMBL/GenBank/DDBJ databases">
        <authorList>
            <person name="Yamashiro T."/>
            <person name="Shiraishi A."/>
            <person name="Satake H."/>
            <person name="Nakayama K."/>
        </authorList>
    </citation>
    <scope>NUCLEOTIDE SEQUENCE</scope>
</reference>
<feature type="compositionally biased region" description="Low complexity" evidence="1">
    <location>
        <begin position="96"/>
        <end position="105"/>
    </location>
</feature>
<feature type="compositionally biased region" description="Polar residues" evidence="1">
    <location>
        <begin position="345"/>
        <end position="362"/>
    </location>
</feature>
<keyword evidence="3" id="KW-1185">Reference proteome</keyword>
<accession>A0ABQ5I180</accession>
<evidence type="ECO:0000256" key="1">
    <source>
        <dbReference type="SAM" id="MobiDB-lite"/>
    </source>
</evidence>
<proteinExistence type="predicted"/>
<dbReference type="Proteomes" id="UP001151760">
    <property type="component" value="Unassembled WGS sequence"/>
</dbReference>
<organism evidence="2 3">
    <name type="scientific">Tanacetum coccineum</name>
    <dbReference type="NCBI Taxonomy" id="301880"/>
    <lineage>
        <taxon>Eukaryota</taxon>
        <taxon>Viridiplantae</taxon>
        <taxon>Streptophyta</taxon>
        <taxon>Embryophyta</taxon>
        <taxon>Tracheophyta</taxon>
        <taxon>Spermatophyta</taxon>
        <taxon>Magnoliopsida</taxon>
        <taxon>eudicotyledons</taxon>
        <taxon>Gunneridae</taxon>
        <taxon>Pentapetalae</taxon>
        <taxon>asterids</taxon>
        <taxon>campanulids</taxon>
        <taxon>Asterales</taxon>
        <taxon>Asteraceae</taxon>
        <taxon>Asteroideae</taxon>
        <taxon>Anthemideae</taxon>
        <taxon>Anthemidinae</taxon>
        <taxon>Tanacetum</taxon>
    </lineage>
</organism>
<sequence length="985" mass="112651">MVSNFMESQDVRLSKFEADFKRKQGEMTNKIDTMLKAITDRLAGALPSDTIKNLKLGTHPVLSARFYPTMEPQCSSHPSTLINAIKVHSISQTSLQQPEVEIKPQQPEEPEPTLEDEFQDLHLNLSVLEVLAHTLIYNAILDKYVDRLEIGKNGSTFFQGDVPKKMEDPGLFTLPCRIGDSKPFDTLADLGSCLNLIPLYLLKKLNIGLLEETNHIFGLADGTKSYPVRIVKDVEVHIRKLKLLNDFYVIDMKKDPETPLLVGKGFLAIANTVIDYRMAKITVGEGITSEQIPNQKKKILGIDQLTENTFSSVAKDLIFLKSSADNSYVSITVSDKSKLSKAEDSTLSNHSAESQKNTTDPSITKLDGAEPISEPKTIKSILISKPTSKVETLKGIIITEPSSAPARSNKSSSNSKSNSAPAGKLKNVKIEDDPPLAIVMKELNELKLQLSKNKSSYFINRNTQQVPLNTLQNKYKTQFKINCELYGENSHLSENCYQVLFCKKCKRTDHRTCDHTEFMSSMNINQYHNGQGESSSRSRPLRPTMPFLFYIHCGYNDHKSDDCAYYPICEIWGSYDHDTHSHNRIISLRRGIKPRNPQHIIKNCETCGSNVHTTSDHNDIEWFRKRGAPQAKKAESFKANKSESLSAIRLKTPTKRKPFDEGAVSEWFAKECIGTIATWENLVEKFVQKFYHHSEKNEEVDAEKDDDPDEMDNVPEICKIKGNLFDFETPLCKAFKEFKYLLKIDTDLFTYDIQEFKTYDKYEQELNKDMARGLNEQWSDNGVPYQLCDHICEPYRFKNIITKWPTCSSDINGFCNGGELLRMGDATPGVMKFCTWLKNSFGDFHELGYDVLVKLEECWWKVNAHEIASFARWENYSQGPYANKTEKAYDPYLDINRIFRRNYGTINAGDTRDSQEPRETNPTYDLVCRIRRFEMMKYSFDTNDEYVAIKEHEHHSRTNVDSYQAYRELFCIMSKGWLVTVARDE</sequence>